<evidence type="ECO:0000313" key="3">
    <source>
        <dbReference type="Proteomes" id="UP000075809"/>
    </source>
</evidence>
<accession>A0A151XHF3</accession>
<dbReference type="Proteomes" id="UP000075809">
    <property type="component" value="Unassembled WGS sequence"/>
</dbReference>
<dbReference type="EMBL" id="KQ982130">
    <property type="protein sequence ID" value="KYQ59741.1"/>
    <property type="molecule type" value="Genomic_DNA"/>
</dbReference>
<sequence>EYGLGAVKPPPLGQQGSKGPSPCFQHYTLVSFDNFISYSALFPAVRFYVLHEQMEKRHDPSWTFFHEKTPTRIRDTSSVTHFTLFYPFTRPINKKKRKNHPAEAHWETLSNRVGNQDNNNGPDAKRQKLVQEVTALAGAR</sequence>
<evidence type="ECO:0000313" key="2">
    <source>
        <dbReference type="EMBL" id="KYQ59741.1"/>
    </source>
</evidence>
<organism evidence="2 3">
    <name type="scientific">Mycetomoellerius zeteki</name>
    <dbReference type="NCBI Taxonomy" id="64791"/>
    <lineage>
        <taxon>Eukaryota</taxon>
        <taxon>Metazoa</taxon>
        <taxon>Ecdysozoa</taxon>
        <taxon>Arthropoda</taxon>
        <taxon>Hexapoda</taxon>
        <taxon>Insecta</taxon>
        <taxon>Pterygota</taxon>
        <taxon>Neoptera</taxon>
        <taxon>Endopterygota</taxon>
        <taxon>Hymenoptera</taxon>
        <taxon>Apocrita</taxon>
        <taxon>Aculeata</taxon>
        <taxon>Formicoidea</taxon>
        <taxon>Formicidae</taxon>
        <taxon>Myrmicinae</taxon>
        <taxon>Mycetomoellerius</taxon>
    </lineage>
</organism>
<proteinExistence type="predicted"/>
<dbReference type="AlphaFoldDB" id="A0A151XHF3"/>
<gene>
    <name evidence="2" type="ORF">ALC60_01126</name>
</gene>
<protein>
    <submittedName>
        <fullName evidence="2">Uncharacterized protein</fullName>
    </submittedName>
</protein>
<feature type="region of interest" description="Disordered" evidence="1">
    <location>
        <begin position="95"/>
        <end position="127"/>
    </location>
</feature>
<evidence type="ECO:0000256" key="1">
    <source>
        <dbReference type="SAM" id="MobiDB-lite"/>
    </source>
</evidence>
<feature type="compositionally biased region" description="Polar residues" evidence="1">
    <location>
        <begin position="108"/>
        <end position="121"/>
    </location>
</feature>
<keyword evidence="3" id="KW-1185">Reference proteome</keyword>
<reference evidence="2 3" key="1">
    <citation type="submission" date="2015-09" db="EMBL/GenBank/DDBJ databases">
        <title>Trachymyrmex zeteki WGS genome.</title>
        <authorList>
            <person name="Nygaard S."/>
            <person name="Hu H."/>
            <person name="Boomsma J."/>
            <person name="Zhang G."/>
        </authorList>
    </citation>
    <scope>NUCLEOTIDE SEQUENCE [LARGE SCALE GENOMIC DNA]</scope>
    <source>
        <strain evidence="2">Tzet28-1</strain>
        <tissue evidence="2">Whole body</tissue>
    </source>
</reference>
<name>A0A151XHF3_9HYME</name>
<feature type="non-terminal residue" evidence="2">
    <location>
        <position position="1"/>
    </location>
</feature>